<dbReference type="EMBL" id="KD290880">
    <property type="protein sequence ID" value="EMS45129.1"/>
    <property type="molecule type" value="Genomic_DNA"/>
</dbReference>
<reference evidence="1" key="1">
    <citation type="journal article" date="2013" name="Nature">
        <title>Draft genome of the wheat A-genome progenitor Triticum urartu.</title>
        <authorList>
            <person name="Ling H.Q."/>
            <person name="Zhao S."/>
            <person name="Liu D."/>
            <person name="Wang J."/>
            <person name="Sun H."/>
            <person name="Zhang C."/>
            <person name="Fan H."/>
            <person name="Li D."/>
            <person name="Dong L."/>
            <person name="Tao Y."/>
            <person name="Gao C."/>
            <person name="Wu H."/>
            <person name="Li Y."/>
            <person name="Cui Y."/>
            <person name="Guo X."/>
            <person name="Zheng S."/>
            <person name="Wang B."/>
            <person name="Yu K."/>
            <person name="Liang Q."/>
            <person name="Yang W."/>
            <person name="Lou X."/>
            <person name="Chen J."/>
            <person name="Feng M."/>
            <person name="Jian J."/>
            <person name="Zhang X."/>
            <person name="Luo G."/>
            <person name="Jiang Y."/>
            <person name="Liu J."/>
            <person name="Wang Z."/>
            <person name="Sha Y."/>
            <person name="Zhang B."/>
            <person name="Wu H."/>
            <person name="Tang D."/>
            <person name="Shen Q."/>
            <person name="Xue P."/>
            <person name="Zou S."/>
            <person name="Wang X."/>
            <person name="Liu X."/>
            <person name="Wang F."/>
            <person name="Yang Y."/>
            <person name="An X."/>
            <person name="Dong Z."/>
            <person name="Zhang K."/>
            <person name="Zhang X."/>
            <person name="Luo M.C."/>
            <person name="Dvorak J."/>
            <person name="Tong Y."/>
            <person name="Wang J."/>
            <person name="Yang H."/>
            <person name="Li Z."/>
            <person name="Wang D."/>
            <person name="Zhang A."/>
            <person name="Wang J."/>
        </authorList>
    </citation>
    <scope>NUCLEOTIDE SEQUENCE</scope>
</reference>
<protein>
    <submittedName>
        <fullName evidence="1">Uncharacterized protein</fullName>
    </submittedName>
</protein>
<dbReference type="OMA" id="DMRTANL"/>
<dbReference type="STRING" id="4572.M7ZAK7"/>
<sequence length="65" mass="7262">MAVMESAKLNAAEKKAVRKKVGGGWDPTYTKRSFFPYWRSVLQARVPLKEAQLMPDLIAAVTPVI</sequence>
<organism evidence="1">
    <name type="scientific">Triticum urartu</name>
    <name type="common">Red wild einkorn</name>
    <name type="synonym">Crithodium urartu</name>
    <dbReference type="NCBI Taxonomy" id="4572"/>
    <lineage>
        <taxon>Eukaryota</taxon>
        <taxon>Viridiplantae</taxon>
        <taxon>Streptophyta</taxon>
        <taxon>Embryophyta</taxon>
        <taxon>Tracheophyta</taxon>
        <taxon>Spermatophyta</taxon>
        <taxon>Magnoliopsida</taxon>
        <taxon>Liliopsida</taxon>
        <taxon>Poales</taxon>
        <taxon>Poaceae</taxon>
        <taxon>BOP clade</taxon>
        <taxon>Pooideae</taxon>
        <taxon>Triticodae</taxon>
        <taxon>Triticeae</taxon>
        <taxon>Triticinae</taxon>
        <taxon>Triticum</taxon>
    </lineage>
</organism>
<gene>
    <name evidence="1" type="ORF">TRIUR3_21277</name>
</gene>
<evidence type="ECO:0000313" key="1">
    <source>
        <dbReference type="EMBL" id="EMS45129.1"/>
    </source>
</evidence>
<dbReference type="AlphaFoldDB" id="M7ZAK7"/>
<proteinExistence type="predicted"/>
<accession>M7ZAK7</accession>
<name>M7ZAK7_TRIUA</name>